<accession>A0A2H0XDL5</accession>
<dbReference type="PANTHER" id="PTHR43106">
    <property type="entry name" value="DEHYDROGENASE-RELATED"/>
    <property type="match status" value="1"/>
</dbReference>
<dbReference type="SUPFAM" id="SSF51905">
    <property type="entry name" value="FAD/NAD(P)-binding domain"/>
    <property type="match status" value="1"/>
</dbReference>
<reference evidence="3" key="1">
    <citation type="submission" date="2017-09" db="EMBL/GenBank/DDBJ databases">
        <title>Depth-based differentiation of microbial function through sediment-hosted aquifers and enrichment of novel symbionts in the deep terrestrial subsurface.</title>
        <authorList>
            <person name="Probst A.J."/>
            <person name="Ladd B."/>
            <person name="Jarett J.K."/>
            <person name="Geller-Mcgrath D.E."/>
            <person name="Sieber C.M.K."/>
            <person name="Emerson J.B."/>
            <person name="Anantharaman K."/>
            <person name="Thomas B.C."/>
            <person name="Malmstrom R."/>
            <person name="Stieglmeier M."/>
            <person name="Klingl A."/>
            <person name="Woyke T."/>
            <person name="Ryan C.M."/>
            <person name="Banfield J.F."/>
        </authorList>
    </citation>
    <scope>NUCLEOTIDE SEQUENCE [LARGE SCALE GENOMIC DNA]</scope>
</reference>
<feature type="domain" description="FAD-dependent protein C-terminal" evidence="1">
    <location>
        <begin position="247"/>
        <end position="411"/>
    </location>
</feature>
<dbReference type="Pfam" id="PF21688">
    <property type="entry name" value="FAD-depend_C"/>
    <property type="match status" value="1"/>
</dbReference>
<proteinExistence type="predicted"/>
<dbReference type="PANTHER" id="PTHR43106:SF1">
    <property type="entry name" value="DEHYDROGENASE-RELATED"/>
    <property type="match status" value="1"/>
</dbReference>
<name>A0A2H0XDL5_UNCKA</name>
<dbReference type="AlphaFoldDB" id="A0A2H0XDL5"/>
<dbReference type="PRINTS" id="PR00368">
    <property type="entry name" value="FADPNR"/>
</dbReference>
<dbReference type="EMBL" id="PEYT01000021">
    <property type="protein sequence ID" value="PIS23003.1"/>
    <property type="molecule type" value="Genomic_DNA"/>
</dbReference>
<dbReference type="InterPro" id="IPR049516">
    <property type="entry name" value="FAD-depend_C"/>
</dbReference>
<evidence type="ECO:0000259" key="1">
    <source>
        <dbReference type="Pfam" id="PF21688"/>
    </source>
</evidence>
<dbReference type="Gene3D" id="3.50.50.60">
    <property type="entry name" value="FAD/NAD(P)-binding domain"/>
    <property type="match status" value="3"/>
</dbReference>
<comment type="caution">
    <text evidence="2">The sequence shown here is derived from an EMBL/GenBank/DDBJ whole genome shotgun (WGS) entry which is preliminary data.</text>
</comment>
<dbReference type="PIRSF" id="PIRSF038984">
    <property type="entry name" value="FAD_binding_protein"/>
    <property type="match status" value="1"/>
</dbReference>
<dbReference type="InterPro" id="IPR028348">
    <property type="entry name" value="FAD-binding_protein"/>
</dbReference>
<protein>
    <submittedName>
        <fullName evidence="2">FAD-dependent oxidoreductase</fullName>
    </submittedName>
</protein>
<dbReference type="Proteomes" id="UP000230340">
    <property type="component" value="Unassembled WGS sequence"/>
</dbReference>
<evidence type="ECO:0000313" key="2">
    <source>
        <dbReference type="EMBL" id="PIS23003.1"/>
    </source>
</evidence>
<evidence type="ECO:0000313" key="3">
    <source>
        <dbReference type="Proteomes" id="UP000230340"/>
    </source>
</evidence>
<gene>
    <name evidence="2" type="ORF">COT49_02260</name>
</gene>
<organism evidence="2 3">
    <name type="scientific">candidate division WWE3 bacterium CG08_land_8_20_14_0_20_40_13</name>
    <dbReference type="NCBI Taxonomy" id="1975084"/>
    <lineage>
        <taxon>Bacteria</taxon>
        <taxon>Katanobacteria</taxon>
    </lineage>
</organism>
<sequence length="462" mass="49980">MVGACFFTKLGYAFCVKTTYGITIIGAGPAGLFAALELVKLGVKDIVILEKGKSIDKRDKKETLCGVGGSGTFSDGKLHFSLTLSQERLLDFVDREEAQNLLNYVEKAFLDFGVTAPATPASFEKAEHLVKRCERYNIKLYTRKCRHVGSDALPGVIKEISNSLFQSGVTIIPECEVFKVVKDKKGEFKIETSSGEFSSKIILMAPGRVGTKWLQDMAKILGIAYEYQKVEIGVRYEFPASVMEEQTKIMYEGIYSVQTPTFDDTVRTLCPCPNGFVAIEDYGGYVCVNGHSNSGNESPNSNFALVQEVVLTEPVENTTDYAISIAKLATTLGGGKPLIQRLSDLMAGRRSTAERIAKSLIIPTLKDATPGDISMALPYRIVKNLLETIEILDKVLPGINAGSNLLYAPEIKLRGSRIKTNKQLETQCVGLFVAGDGAGVSGNIVGAAATGVIAARGILKSL</sequence>
<dbReference type="InterPro" id="IPR036188">
    <property type="entry name" value="FAD/NAD-bd_sf"/>
</dbReference>